<accession>A0ABQ9YD78</accession>
<name>A0ABQ9YD78_9EUKA</name>
<gene>
    <name evidence="1" type="ORF">BLNAU_3157</name>
</gene>
<proteinExistence type="predicted"/>
<comment type="caution">
    <text evidence="1">The sequence shown here is derived from an EMBL/GenBank/DDBJ whole genome shotgun (WGS) entry which is preliminary data.</text>
</comment>
<sequence length="191" mass="21233">MDHRVPHRVVDGNRVFDGCASPPVDAHEQVELRLVWSHRTLSTSLNLPKQSNFHFCLKLTDHTPAEPLTRYTLFLDCDASRILTHQDSEFYAGRWKSVHPTCRRWRLHDTGGHRAHRTPDPGTDGLIHADTHLTMSRCAAQGVFVGLSPIFGPSSSSVDVPLSAFANIDHAVPLLYPPRPPALQPSSIPSL</sequence>
<reference evidence="1 2" key="1">
    <citation type="journal article" date="2022" name="bioRxiv">
        <title>Genomics of Preaxostyla Flagellates Illuminates Evolutionary Transitions and the Path Towards Mitochondrial Loss.</title>
        <authorList>
            <person name="Novak L.V.F."/>
            <person name="Treitli S.C."/>
            <person name="Pyrih J."/>
            <person name="Halakuc P."/>
            <person name="Pipaliya S.V."/>
            <person name="Vacek V."/>
            <person name="Brzon O."/>
            <person name="Soukal P."/>
            <person name="Eme L."/>
            <person name="Dacks J.B."/>
            <person name="Karnkowska A."/>
            <person name="Elias M."/>
            <person name="Hampl V."/>
        </authorList>
    </citation>
    <scope>NUCLEOTIDE SEQUENCE [LARGE SCALE GENOMIC DNA]</scope>
    <source>
        <strain evidence="1">NAU3</strain>
        <tissue evidence="1">Gut</tissue>
    </source>
</reference>
<evidence type="ECO:0000313" key="2">
    <source>
        <dbReference type="Proteomes" id="UP001281761"/>
    </source>
</evidence>
<protein>
    <submittedName>
        <fullName evidence="1">Uncharacterized protein</fullName>
    </submittedName>
</protein>
<dbReference type="EMBL" id="JARBJD010000014">
    <property type="protein sequence ID" value="KAK2961720.1"/>
    <property type="molecule type" value="Genomic_DNA"/>
</dbReference>
<evidence type="ECO:0000313" key="1">
    <source>
        <dbReference type="EMBL" id="KAK2961720.1"/>
    </source>
</evidence>
<dbReference type="Proteomes" id="UP001281761">
    <property type="component" value="Unassembled WGS sequence"/>
</dbReference>
<keyword evidence="2" id="KW-1185">Reference proteome</keyword>
<organism evidence="1 2">
    <name type="scientific">Blattamonas nauphoetae</name>
    <dbReference type="NCBI Taxonomy" id="2049346"/>
    <lineage>
        <taxon>Eukaryota</taxon>
        <taxon>Metamonada</taxon>
        <taxon>Preaxostyla</taxon>
        <taxon>Oxymonadida</taxon>
        <taxon>Blattamonas</taxon>
    </lineage>
</organism>